<accession>A0A6V7PKG8</accession>
<dbReference type="EMBL" id="LR862149">
    <property type="protein sequence ID" value="CAD1831360.1"/>
    <property type="molecule type" value="Genomic_DNA"/>
</dbReference>
<dbReference type="AlphaFoldDB" id="A0A6V7PKG8"/>
<name>A0A6V7PKG8_ANACO</name>
<sequence length="137" mass="14680">MVESTGRGAEELGFDADDAPRSHSRSLAELDFGPWEVFGRFGRLFRSRGSSVLPGISDRACLSSTEIRCILGWVAPTSATPESGFVLSRWCRSCQLDLLSTDQLVWIEPDSRNGAGTGVFTVPGTGMLTVPIGLGQS</sequence>
<proteinExistence type="predicted"/>
<feature type="region of interest" description="Disordered" evidence="1">
    <location>
        <begin position="1"/>
        <end position="21"/>
    </location>
</feature>
<reference evidence="2" key="1">
    <citation type="submission" date="2020-07" db="EMBL/GenBank/DDBJ databases">
        <authorList>
            <person name="Lin J."/>
        </authorList>
    </citation>
    <scope>NUCLEOTIDE SEQUENCE</scope>
</reference>
<organism evidence="2">
    <name type="scientific">Ananas comosus var. bracteatus</name>
    <name type="common">red pineapple</name>
    <dbReference type="NCBI Taxonomy" id="296719"/>
    <lineage>
        <taxon>Eukaryota</taxon>
        <taxon>Viridiplantae</taxon>
        <taxon>Streptophyta</taxon>
        <taxon>Embryophyta</taxon>
        <taxon>Tracheophyta</taxon>
        <taxon>Spermatophyta</taxon>
        <taxon>Magnoliopsida</taxon>
        <taxon>Liliopsida</taxon>
        <taxon>Poales</taxon>
        <taxon>Bromeliaceae</taxon>
        <taxon>Bromelioideae</taxon>
        <taxon>Ananas</taxon>
    </lineage>
</organism>
<protein>
    <submittedName>
        <fullName evidence="2">Uncharacterized protein</fullName>
    </submittedName>
</protein>
<gene>
    <name evidence="2" type="ORF">CB5_LOCUS14571</name>
</gene>
<evidence type="ECO:0000313" key="2">
    <source>
        <dbReference type="EMBL" id="CAD1831360.1"/>
    </source>
</evidence>
<evidence type="ECO:0000256" key="1">
    <source>
        <dbReference type="SAM" id="MobiDB-lite"/>
    </source>
</evidence>